<dbReference type="RefSeq" id="WP_101966685.1">
    <property type="nucleotide sequence ID" value="NZ_PDFK01000003.1"/>
</dbReference>
<accession>A0A2I0UZT3</accession>
<keyword evidence="1" id="KW-0175">Coiled coil</keyword>
<evidence type="ECO:0000313" key="2">
    <source>
        <dbReference type="EMBL" id="PKU51482.1"/>
    </source>
</evidence>
<reference evidence="2 3" key="1">
    <citation type="submission" date="2017-10" db="EMBL/GenBank/DDBJ databases">
        <title>Draft genome of Lysinibacillus fusiformis strain Juneja, a laboratory-derived pathogen of Drosophila melanogaster.</title>
        <authorList>
            <person name="Smith B.R."/>
            <person name="Unckless R.L."/>
        </authorList>
    </citation>
    <scope>NUCLEOTIDE SEQUENCE [LARGE SCALE GENOMIC DNA]</scope>
    <source>
        <strain evidence="2 3">Juneja</strain>
    </source>
</reference>
<evidence type="ECO:0008006" key="4">
    <source>
        <dbReference type="Google" id="ProtNLM"/>
    </source>
</evidence>
<feature type="coiled-coil region" evidence="1">
    <location>
        <begin position="473"/>
        <end position="500"/>
    </location>
</feature>
<sequence length="519" mass="61904">MNKKEFVWNRDWIHSYISNWCIFERFKFSNALSNNDILNIFGNEHIQNIKHIANAGYYVRDLTSLAGIDEKKSIDLLGVNLNRRDTLILKKFNSLIGTSHNYFINKHVTYCPNCIKSGFHSIFHQLNLFKYCIFHPNVSLIDYCRKCDTLLGEYLLSNNPNPPFTCKCGTSFLDSANVISTFNSWKKFFTIKDKELLSLLTIYKHQKATPVIIHPQRIFRMDEGYDQSALFLLIEYTKNYYLNTDLNDSEVLKMEYCQNSLSSKNSFKKALNIYNKTFEYRNRFHTFEEKDKIDAVLFEIYIHSRNIYKAIKRYLIKTFLKEHKNCIHLNNELLESKTSCKFSTAFTFWREEFEGINLSHTVRESPDKTKLFNFESYNEQFSLYTKGFYCTYLEDLLDSCFKITHDANIFDINQIKKIVSTLLSYFLMERFFKYLDLISNSSTYKRFNNYLPREVPMHLVIIEKELNRTTIYYQNIHEKLEKLVQNIQKEQNNCGFERNKKYDNYRTPLQVAIQKVDRK</sequence>
<evidence type="ECO:0000313" key="3">
    <source>
        <dbReference type="Proteomes" id="UP000234956"/>
    </source>
</evidence>
<proteinExistence type="predicted"/>
<dbReference type="EMBL" id="PDFK01000003">
    <property type="protein sequence ID" value="PKU51482.1"/>
    <property type="molecule type" value="Genomic_DNA"/>
</dbReference>
<protein>
    <recommendedName>
        <fullName evidence="4">TniQ protein</fullName>
    </recommendedName>
</protein>
<evidence type="ECO:0000256" key="1">
    <source>
        <dbReference type="SAM" id="Coils"/>
    </source>
</evidence>
<gene>
    <name evidence="2" type="ORF">CRI88_12295</name>
</gene>
<name>A0A2I0UZT3_9BACI</name>
<organism evidence="2 3">
    <name type="scientific">Lysinibacillus fusiformis</name>
    <dbReference type="NCBI Taxonomy" id="28031"/>
    <lineage>
        <taxon>Bacteria</taxon>
        <taxon>Bacillati</taxon>
        <taxon>Bacillota</taxon>
        <taxon>Bacilli</taxon>
        <taxon>Bacillales</taxon>
        <taxon>Bacillaceae</taxon>
        <taxon>Lysinibacillus</taxon>
    </lineage>
</organism>
<comment type="caution">
    <text evidence="2">The sequence shown here is derived from an EMBL/GenBank/DDBJ whole genome shotgun (WGS) entry which is preliminary data.</text>
</comment>
<dbReference type="AlphaFoldDB" id="A0A2I0UZT3"/>
<dbReference type="Proteomes" id="UP000234956">
    <property type="component" value="Unassembled WGS sequence"/>
</dbReference>